<feature type="non-terminal residue" evidence="1">
    <location>
        <position position="1"/>
    </location>
</feature>
<comment type="caution">
    <text evidence="1">The sequence shown here is derived from an EMBL/GenBank/DDBJ whole genome shotgun (WGS) entry which is preliminary data.</text>
</comment>
<name>A0A9P6LS15_9FUNG</name>
<organism evidence="1 2">
    <name type="scientific">Modicella reniformis</name>
    <dbReference type="NCBI Taxonomy" id="1440133"/>
    <lineage>
        <taxon>Eukaryota</taxon>
        <taxon>Fungi</taxon>
        <taxon>Fungi incertae sedis</taxon>
        <taxon>Mucoromycota</taxon>
        <taxon>Mortierellomycotina</taxon>
        <taxon>Mortierellomycetes</taxon>
        <taxon>Mortierellales</taxon>
        <taxon>Mortierellaceae</taxon>
        <taxon>Modicella</taxon>
    </lineage>
</organism>
<evidence type="ECO:0000313" key="2">
    <source>
        <dbReference type="Proteomes" id="UP000749646"/>
    </source>
</evidence>
<dbReference type="Proteomes" id="UP000749646">
    <property type="component" value="Unassembled WGS sequence"/>
</dbReference>
<accession>A0A9P6LS15</accession>
<gene>
    <name evidence="1" type="ORF">BGZ65_009206</name>
</gene>
<proteinExistence type="predicted"/>
<protein>
    <submittedName>
        <fullName evidence="1">Uncharacterized protein</fullName>
    </submittedName>
</protein>
<dbReference type="EMBL" id="JAAAHW010010771">
    <property type="protein sequence ID" value="KAF9922982.1"/>
    <property type="molecule type" value="Genomic_DNA"/>
</dbReference>
<dbReference type="AlphaFoldDB" id="A0A9P6LS15"/>
<evidence type="ECO:0000313" key="1">
    <source>
        <dbReference type="EMBL" id="KAF9922982.1"/>
    </source>
</evidence>
<reference evidence="1" key="1">
    <citation type="journal article" date="2020" name="Fungal Divers.">
        <title>Resolving the Mortierellaceae phylogeny through synthesis of multi-gene phylogenetics and phylogenomics.</title>
        <authorList>
            <person name="Vandepol N."/>
            <person name="Liber J."/>
            <person name="Desiro A."/>
            <person name="Na H."/>
            <person name="Kennedy M."/>
            <person name="Barry K."/>
            <person name="Grigoriev I.V."/>
            <person name="Miller A.N."/>
            <person name="O'Donnell K."/>
            <person name="Stajich J.E."/>
            <person name="Bonito G."/>
        </authorList>
    </citation>
    <scope>NUCLEOTIDE SEQUENCE</scope>
    <source>
        <strain evidence="1">MES-2147</strain>
    </source>
</reference>
<dbReference type="OrthoDB" id="2393007at2759"/>
<keyword evidence="2" id="KW-1185">Reference proteome</keyword>
<sequence length="98" mass="11159">AISKRFSTSHCPENVYITKWTSKLPALPDATLDASQQVVINVSDNNFSEIFPKDHVEFIDRLKNCSVEDDDGQPSLRQREYQQQSMVTPLRFYSAPPA</sequence>